<protein>
    <submittedName>
        <fullName evidence="1">Uncharacterized protein</fullName>
    </submittedName>
</protein>
<organism evidence="1 2">
    <name type="scientific">Linderina macrospora</name>
    <dbReference type="NCBI Taxonomy" id="4868"/>
    <lineage>
        <taxon>Eukaryota</taxon>
        <taxon>Fungi</taxon>
        <taxon>Fungi incertae sedis</taxon>
        <taxon>Zoopagomycota</taxon>
        <taxon>Kickxellomycotina</taxon>
        <taxon>Kickxellomycetes</taxon>
        <taxon>Kickxellales</taxon>
        <taxon>Kickxellaceae</taxon>
        <taxon>Linderina</taxon>
    </lineage>
</organism>
<dbReference type="Proteomes" id="UP001150603">
    <property type="component" value="Unassembled WGS sequence"/>
</dbReference>
<proteinExistence type="predicted"/>
<dbReference type="EMBL" id="JANBPW010001501">
    <property type="protein sequence ID" value="KAJ1944253.1"/>
    <property type="molecule type" value="Genomic_DNA"/>
</dbReference>
<accession>A0ACC1JAJ0</accession>
<comment type="caution">
    <text evidence="1">The sequence shown here is derived from an EMBL/GenBank/DDBJ whole genome shotgun (WGS) entry which is preliminary data.</text>
</comment>
<gene>
    <name evidence="1" type="ORF">FBU59_002653</name>
</gene>
<name>A0ACC1JAJ0_9FUNG</name>
<reference evidence="1" key="1">
    <citation type="submission" date="2022-07" db="EMBL/GenBank/DDBJ databases">
        <title>Phylogenomic reconstructions and comparative analyses of Kickxellomycotina fungi.</title>
        <authorList>
            <person name="Reynolds N.K."/>
            <person name="Stajich J.E."/>
            <person name="Barry K."/>
            <person name="Grigoriev I.V."/>
            <person name="Crous P."/>
            <person name="Smith M.E."/>
        </authorList>
    </citation>
    <scope>NUCLEOTIDE SEQUENCE</scope>
    <source>
        <strain evidence="1">NRRL 5244</strain>
    </source>
</reference>
<evidence type="ECO:0000313" key="1">
    <source>
        <dbReference type="EMBL" id="KAJ1944253.1"/>
    </source>
</evidence>
<keyword evidence="2" id="KW-1185">Reference proteome</keyword>
<sequence length="340" mass="39354">MKCGKLHLTTEFRVVIFNQSKLPMFIDKEIADMAINVQYVRPRGDLPPIPIRCLRVLELFQIEDAIPWQLFETLRGVLNFESLESLLLEFVHRAETTIGFPGFSWSILFPRLSRLNVTGTAYVYSDIFGYFKDQHFDELVIVDDPIFFEKLSEHTLENVKVLRISHPTGTPFVDTYSVEMAEHLYNLQSSVEQAIIRQIRLPLPQLIAWEDLLLLDITASIADKYGLINLILQLPQLRTLVIDCFSMARADYRLTKFKDQNIAFDELGKVEKPVKSGPISEHLSRLELKAARDFDVYGFSELLSRLPNVNMVRINPEMIDRVVGMLLRDFKVTREIVFMQ</sequence>
<evidence type="ECO:0000313" key="2">
    <source>
        <dbReference type="Proteomes" id="UP001150603"/>
    </source>
</evidence>